<evidence type="ECO:0000313" key="2">
    <source>
        <dbReference type="Proteomes" id="UP000805193"/>
    </source>
</evidence>
<name>A0AC60PAX6_IXOPE</name>
<proteinExistence type="predicted"/>
<reference evidence="1 2" key="1">
    <citation type="journal article" date="2020" name="Cell">
        <title>Large-Scale Comparative Analyses of Tick Genomes Elucidate Their Genetic Diversity and Vector Capacities.</title>
        <authorList>
            <consortium name="Tick Genome and Microbiome Consortium (TIGMIC)"/>
            <person name="Jia N."/>
            <person name="Wang J."/>
            <person name="Shi W."/>
            <person name="Du L."/>
            <person name="Sun Y."/>
            <person name="Zhan W."/>
            <person name="Jiang J.F."/>
            <person name="Wang Q."/>
            <person name="Zhang B."/>
            <person name="Ji P."/>
            <person name="Bell-Sakyi L."/>
            <person name="Cui X.M."/>
            <person name="Yuan T.T."/>
            <person name="Jiang B.G."/>
            <person name="Yang W.F."/>
            <person name="Lam T.T."/>
            <person name="Chang Q.C."/>
            <person name="Ding S.J."/>
            <person name="Wang X.J."/>
            <person name="Zhu J.G."/>
            <person name="Ruan X.D."/>
            <person name="Zhao L."/>
            <person name="Wei J.T."/>
            <person name="Ye R.Z."/>
            <person name="Que T.C."/>
            <person name="Du C.H."/>
            <person name="Zhou Y.H."/>
            <person name="Cheng J.X."/>
            <person name="Dai P.F."/>
            <person name="Guo W.B."/>
            <person name="Han X.H."/>
            <person name="Huang E.J."/>
            <person name="Li L.F."/>
            <person name="Wei W."/>
            <person name="Gao Y.C."/>
            <person name="Liu J.Z."/>
            <person name="Shao H.Z."/>
            <person name="Wang X."/>
            <person name="Wang C.C."/>
            <person name="Yang T.C."/>
            <person name="Huo Q.B."/>
            <person name="Li W."/>
            <person name="Chen H.Y."/>
            <person name="Chen S.E."/>
            <person name="Zhou L.G."/>
            <person name="Ni X.B."/>
            <person name="Tian J.H."/>
            <person name="Sheng Y."/>
            <person name="Liu T."/>
            <person name="Pan Y.S."/>
            <person name="Xia L.Y."/>
            <person name="Li J."/>
            <person name="Zhao F."/>
            <person name="Cao W.C."/>
        </authorList>
    </citation>
    <scope>NUCLEOTIDE SEQUENCE [LARGE SCALE GENOMIC DNA]</scope>
    <source>
        <strain evidence="1">Iper-2018</strain>
    </source>
</reference>
<dbReference type="Proteomes" id="UP000805193">
    <property type="component" value="Unassembled WGS sequence"/>
</dbReference>
<sequence length="174" mass="19862">MFKVRKNLNPFINDLRASFMCCFGSIVPYKGYLVNGFKLRCGQPGSARRGRLSSSDPRTVDDFEVRPVGLGSEGVSLFVKRIIAHVYESYKGRDKEWESHAQPFVLLSHWSGKVLTKVTASETTDVVEFIADTLKTIKRAMQYKHHIEATYIHCLATNVLRYRLITVDTVDSWK</sequence>
<evidence type="ECO:0000313" key="1">
    <source>
        <dbReference type="EMBL" id="KAG0416694.1"/>
    </source>
</evidence>
<dbReference type="EMBL" id="JABSTQ010010928">
    <property type="protein sequence ID" value="KAG0416694.1"/>
    <property type="molecule type" value="Genomic_DNA"/>
</dbReference>
<organism evidence="1 2">
    <name type="scientific">Ixodes persulcatus</name>
    <name type="common">Taiga tick</name>
    <dbReference type="NCBI Taxonomy" id="34615"/>
    <lineage>
        <taxon>Eukaryota</taxon>
        <taxon>Metazoa</taxon>
        <taxon>Ecdysozoa</taxon>
        <taxon>Arthropoda</taxon>
        <taxon>Chelicerata</taxon>
        <taxon>Arachnida</taxon>
        <taxon>Acari</taxon>
        <taxon>Parasitiformes</taxon>
        <taxon>Ixodida</taxon>
        <taxon>Ixodoidea</taxon>
        <taxon>Ixodidae</taxon>
        <taxon>Ixodinae</taxon>
        <taxon>Ixodes</taxon>
    </lineage>
</organism>
<keyword evidence="2" id="KW-1185">Reference proteome</keyword>
<gene>
    <name evidence="1" type="ORF">HPB47_006205</name>
</gene>
<protein>
    <submittedName>
        <fullName evidence="1">Uncharacterized protein</fullName>
    </submittedName>
</protein>
<comment type="caution">
    <text evidence="1">The sequence shown here is derived from an EMBL/GenBank/DDBJ whole genome shotgun (WGS) entry which is preliminary data.</text>
</comment>
<accession>A0AC60PAX6</accession>